<feature type="compositionally biased region" description="Basic and acidic residues" evidence="1">
    <location>
        <begin position="266"/>
        <end position="292"/>
    </location>
</feature>
<dbReference type="AlphaFoldDB" id="A0A2Z7AVY0"/>
<dbReference type="EMBL" id="KV013652">
    <property type="protein sequence ID" value="KZV23392.1"/>
    <property type="molecule type" value="Genomic_DNA"/>
</dbReference>
<evidence type="ECO:0000313" key="3">
    <source>
        <dbReference type="Proteomes" id="UP000250235"/>
    </source>
</evidence>
<proteinExistence type="predicted"/>
<evidence type="ECO:0000256" key="1">
    <source>
        <dbReference type="SAM" id="MobiDB-lite"/>
    </source>
</evidence>
<accession>A0A2Z7AVY0</accession>
<feature type="region of interest" description="Disordered" evidence="1">
    <location>
        <begin position="222"/>
        <end position="303"/>
    </location>
</feature>
<sequence>MEDFSDKVEQVLTWAGTDSTIIALQRKCFHRLVLEELKTETLAHLLVWKQPCCSGIFEGETRDRGSVIARSNTNTRSSCWIRTMLRVDGISGLHKFEQGLRDSLREQAEVFKNLFQGARQEGRSIDDVQTLRFNEFRKHILAQKASIFTGLADVRKEVQEVNAKVDIIASRVNGVEKNVEETKEALSHQLLEFQSQAQANHNILHAQLSELVNYINWGSADKNGDGSSCPLPTPVRVERRPLPTPQPPPDDQGSGQFLSAEQAAELVREADRRESDRLERERARERRERRLSGSDSYKRRRGQ</sequence>
<gene>
    <name evidence="2" type="ORF">F511_43544</name>
</gene>
<evidence type="ECO:0000313" key="2">
    <source>
        <dbReference type="EMBL" id="KZV23392.1"/>
    </source>
</evidence>
<name>A0A2Z7AVY0_9LAMI</name>
<protein>
    <submittedName>
        <fullName evidence="2">Pentatricopeptide repeat-containing protein</fullName>
    </submittedName>
</protein>
<organism evidence="2 3">
    <name type="scientific">Dorcoceras hygrometricum</name>
    <dbReference type="NCBI Taxonomy" id="472368"/>
    <lineage>
        <taxon>Eukaryota</taxon>
        <taxon>Viridiplantae</taxon>
        <taxon>Streptophyta</taxon>
        <taxon>Embryophyta</taxon>
        <taxon>Tracheophyta</taxon>
        <taxon>Spermatophyta</taxon>
        <taxon>Magnoliopsida</taxon>
        <taxon>eudicotyledons</taxon>
        <taxon>Gunneridae</taxon>
        <taxon>Pentapetalae</taxon>
        <taxon>asterids</taxon>
        <taxon>lamiids</taxon>
        <taxon>Lamiales</taxon>
        <taxon>Gesneriaceae</taxon>
        <taxon>Didymocarpoideae</taxon>
        <taxon>Trichosporeae</taxon>
        <taxon>Loxocarpinae</taxon>
        <taxon>Dorcoceras</taxon>
    </lineage>
</organism>
<dbReference type="Proteomes" id="UP000250235">
    <property type="component" value="Unassembled WGS sequence"/>
</dbReference>
<keyword evidence="3" id="KW-1185">Reference proteome</keyword>
<reference evidence="2 3" key="1">
    <citation type="journal article" date="2015" name="Proc. Natl. Acad. Sci. U.S.A.">
        <title>The resurrection genome of Boea hygrometrica: A blueprint for survival of dehydration.</title>
        <authorList>
            <person name="Xiao L."/>
            <person name="Yang G."/>
            <person name="Zhang L."/>
            <person name="Yang X."/>
            <person name="Zhao S."/>
            <person name="Ji Z."/>
            <person name="Zhou Q."/>
            <person name="Hu M."/>
            <person name="Wang Y."/>
            <person name="Chen M."/>
            <person name="Xu Y."/>
            <person name="Jin H."/>
            <person name="Xiao X."/>
            <person name="Hu G."/>
            <person name="Bao F."/>
            <person name="Hu Y."/>
            <person name="Wan P."/>
            <person name="Li L."/>
            <person name="Deng X."/>
            <person name="Kuang T."/>
            <person name="Xiang C."/>
            <person name="Zhu J.K."/>
            <person name="Oliver M.J."/>
            <person name="He Y."/>
        </authorList>
    </citation>
    <scope>NUCLEOTIDE SEQUENCE [LARGE SCALE GENOMIC DNA]</scope>
    <source>
        <strain evidence="3">cv. XS01</strain>
    </source>
</reference>